<evidence type="ECO:0000313" key="1">
    <source>
        <dbReference type="EMBL" id="GAA1865473.1"/>
    </source>
</evidence>
<protein>
    <submittedName>
        <fullName evidence="1">SRPBCC family protein</fullName>
    </submittedName>
</protein>
<reference evidence="1 2" key="1">
    <citation type="journal article" date="2019" name="Int. J. Syst. Evol. Microbiol.">
        <title>The Global Catalogue of Microorganisms (GCM) 10K type strain sequencing project: providing services to taxonomists for standard genome sequencing and annotation.</title>
        <authorList>
            <consortium name="The Broad Institute Genomics Platform"/>
            <consortium name="The Broad Institute Genome Sequencing Center for Infectious Disease"/>
            <person name="Wu L."/>
            <person name="Ma J."/>
        </authorList>
    </citation>
    <scope>NUCLEOTIDE SEQUENCE [LARGE SCALE GENOMIC DNA]</scope>
    <source>
        <strain evidence="1 2">JCM 16009</strain>
    </source>
</reference>
<dbReference type="Gene3D" id="3.30.530.20">
    <property type="match status" value="1"/>
</dbReference>
<dbReference type="SUPFAM" id="SSF55961">
    <property type="entry name" value="Bet v1-like"/>
    <property type="match status" value="1"/>
</dbReference>
<dbReference type="EMBL" id="BAAAQK010000019">
    <property type="protein sequence ID" value="GAA1865473.1"/>
    <property type="molecule type" value="Genomic_DNA"/>
</dbReference>
<dbReference type="Proteomes" id="UP001500449">
    <property type="component" value="Unassembled WGS sequence"/>
</dbReference>
<gene>
    <name evidence="1" type="ORF">GCM10009836_52320</name>
</gene>
<name>A0ABN2NEB0_9PSEU</name>
<proteinExistence type="predicted"/>
<dbReference type="Pfam" id="PF10604">
    <property type="entry name" value="Polyketide_cyc2"/>
    <property type="match status" value="1"/>
</dbReference>
<keyword evidence="2" id="KW-1185">Reference proteome</keyword>
<sequence length="144" mass="15452">MVHVVRTFTVATQPDEAIAYLADFTNAEAWDPGTVSCVRTDAGPVRVGATWHNTSKILGSDTELDYRLEHLDDTTVRLVGENKTATATDVITVVAVAGGTEVTYDATVELHGAAKLAAPLMQLEFEKLGRQTVEGIQRELGKGP</sequence>
<accession>A0ABN2NEB0</accession>
<dbReference type="InterPro" id="IPR019587">
    <property type="entry name" value="Polyketide_cyclase/dehydratase"/>
</dbReference>
<dbReference type="InterPro" id="IPR023393">
    <property type="entry name" value="START-like_dom_sf"/>
</dbReference>
<comment type="caution">
    <text evidence="1">The sequence shown here is derived from an EMBL/GenBank/DDBJ whole genome shotgun (WGS) entry which is preliminary data.</text>
</comment>
<evidence type="ECO:0000313" key="2">
    <source>
        <dbReference type="Proteomes" id="UP001500449"/>
    </source>
</evidence>
<organism evidence="1 2">
    <name type="scientific">Pseudonocardia ailaonensis</name>
    <dbReference type="NCBI Taxonomy" id="367279"/>
    <lineage>
        <taxon>Bacteria</taxon>
        <taxon>Bacillati</taxon>
        <taxon>Actinomycetota</taxon>
        <taxon>Actinomycetes</taxon>
        <taxon>Pseudonocardiales</taxon>
        <taxon>Pseudonocardiaceae</taxon>
        <taxon>Pseudonocardia</taxon>
    </lineage>
</organism>